<name>A0A016WRJ1_9BILA</name>
<comment type="caution">
    <text evidence="2">The sequence shown here is derived from an EMBL/GenBank/DDBJ whole genome shotgun (WGS) entry which is preliminary data.</text>
</comment>
<feature type="region of interest" description="Disordered" evidence="1">
    <location>
        <begin position="1"/>
        <end position="181"/>
    </location>
</feature>
<evidence type="ECO:0000313" key="3">
    <source>
        <dbReference type="Proteomes" id="UP000024635"/>
    </source>
</evidence>
<sequence length="255" mass="26260">MYHDIPTLHYREGDTSKPPGQPPSSTSPNVYPNPNNQPGPPIGSAGEQYPNPNQGSGIGSAGETYPNQSIGSGVYQPESGGGARSDYPTIYPSSGAGGIGSGAQPQVIPSYPSGDRGYPGYPPQHGGGIGQGTASAPPYPSGAPPIGQGATVGYGPSPPPYGPSPPGYGPSPPGAYGSSGIGQGASAGGLVNQPLYPDRGAPAYDPYNSIPMTNYNQLLTIINCCRRPRERMLLSRHHQIFFYSSVTKSLYNVVK</sequence>
<reference evidence="3" key="1">
    <citation type="journal article" date="2015" name="Nat. Genet.">
        <title>The genome and transcriptome of the zoonotic hookworm Ancylostoma ceylanicum identify infection-specific gene families.</title>
        <authorList>
            <person name="Schwarz E.M."/>
            <person name="Hu Y."/>
            <person name="Antoshechkin I."/>
            <person name="Miller M.M."/>
            <person name="Sternberg P.W."/>
            <person name="Aroian R.V."/>
        </authorList>
    </citation>
    <scope>NUCLEOTIDE SEQUENCE</scope>
    <source>
        <strain evidence="3">HY135</strain>
    </source>
</reference>
<protein>
    <submittedName>
        <fullName evidence="2">Uncharacterized protein</fullName>
    </submittedName>
</protein>
<dbReference type="AlphaFoldDB" id="A0A016WRJ1"/>
<proteinExistence type="predicted"/>
<accession>A0A016WRJ1</accession>
<evidence type="ECO:0000256" key="1">
    <source>
        <dbReference type="SAM" id="MobiDB-lite"/>
    </source>
</evidence>
<feature type="compositionally biased region" description="Pro residues" evidence="1">
    <location>
        <begin position="156"/>
        <end position="173"/>
    </location>
</feature>
<organism evidence="2 3">
    <name type="scientific">Ancylostoma ceylanicum</name>
    <dbReference type="NCBI Taxonomy" id="53326"/>
    <lineage>
        <taxon>Eukaryota</taxon>
        <taxon>Metazoa</taxon>
        <taxon>Ecdysozoa</taxon>
        <taxon>Nematoda</taxon>
        <taxon>Chromadorea</taxon>
        <taxon>Rhabditida</taxon>
        <taxon>Rhabditina</taxon>
        <taxon>Rhabditomorpha</taxon>
        <taxon>Strongyloidea</taxon>
        <taxon>Ancylostomatidae</taxon>
        <taxon>Ancylostomatinae</taxon>
        <taxon>Ancylostoma</taxon>
    </lineage>
</organism>
<gene>
    <name evidence="2" type="primary">Acey_s0537.g3121</name>
    <name evidence="2" type="ORF">Y032_0537g3121</name>
</gene>
<dbReference type="EMBL" id="JARK01000137">
    <property type="protein sequence ID" value="EYC42280.1"/>
    <property type="molecule type" value="Genomic_DNA"/>
</dbReference>
<evidence type="ECO:0000313" key="2">
    <source>
        <dbReference type="EMBL" id="EYC42280.1"/>
    </source>
</evidence>
<dbReference type="OrthoDB" id="5871294at2759"/>
<dbReference type="Proteomes" id="UP000024635">
    <property type="component" value="Unassembled WGS sequence"/>
</dbReference>
<keyword evidence="3" id="KW-1185">Reference proteome</keyword>